<evidence type="ECO:0000259" key="5">
    <source>
        <dbReference type="PROSITE" id="PS50002"/>
    </source>
</evidence>
<keyword evidence="1 2" id="KW-0728">SH3 domain</keyword>
<keyword evidence="4" id="KW-0472">Membrane</keyword>
<evidence type="ECO:0000256" key="2">
    <source>
        <dbReference type="PROSITE-ProRule" id="PRU00192"/>
    </source>
</evidence>
<accession>A0A409VVW3</accession>
<dbReference type="InterPro" id="IPR001452">
    <property type="entry name" value="SH3_domain"/>
</dbReference>
<gene>
    <name evidence="6" type="ORF">CVT25_000081</name>
</gene>
<dbReference type="Gene3D" id="2.30.30.40">
    <property type="entry name" value="SH3 Domains"/>
    <property type="match status" value="1"/>
</dbReference>
<feature type="transmembrane region" description="Helical" evidence="4">
    <location>
        <begin position="31"/>
        <end position="50"/>
    </location>
</feature>
<evidence type="ECO:0000313" key="7">
    <source>
        <dbReference type="Proteomes" id="UP000283269"/>
    </source>
</evidence>
<feature type="compositionally biased region" description="Basic and acidic residues" evidence="3">
    <location>
        <begin position="246"/>
        <end position="257"/>
    </location>
</feature>
<evidence type="ECO:0000256" key="3">
    <source>
        <dbReference type="SAM" id="MobiDB-lite"/>
    </source>
</evidence>
<dbReference type="Proteomes" id="UP000283269">
    <property type="component" value="Unassembled WGS sequence"/>
</dbReference>
<feature type="transmembrane region" description="Helical" evidence="4">
    <location>
        <begin position="96"/>
        <end position="113"/>
    </location>
</feature>
<feature type="region of interest" description="Disordered" evidence="3">
    <location>
        <begin position="197"/>
        <end position="288"/>
    </location>
</feature>
<dbReference type="SUPFAM" id="SSF50044">
    <property type="entry name" value="SH3-domain"/>
    <property type="match status" value="1"/>
</dbReference>
<dbReference type="AlphaFoldDB" id="A0A409VVW3"/>
<proteinExistence type="predicted"/>
<dbReference type="EMBL" id="NHYD01003905">
    <property type="protein sequence ID" value="PPQ70370.1"/>
    <property type="molecule type" value="Genomic_DNA"/>
</dbReference>
<dbReference type="STRING" id="93625.A0A409VVW3"/>
<dbReference type="InterPro" id="IPR036028">
    <property type="entry name" value="SH3-like_dom_sf"/>
</dbReference>
<name>A0A409VVW3_PSICY</name>
<dbReference type="InParanoid" id="A0A409VVW3"/>
<dbReference type="PROSITE" id="PS50002">
    <property type="entry name" value="SH3"/>
    <property type="match status" value="1"/>
</dbReference>
<feature type="transmembrane region" description="Helical" evidence="4">
    <location>
        <begin position="62"/>
        <end position="81"/>
    </location>
</feature>
<sequence>MAQIKVQIAWVTSLVGQAVVAATISNAPVRILWFAIVLQTVIVLLIIQVLSNASIYNAAYAYGTQVSILSALATAFAVIGVDQNIYSSEPAQKATGAGWLIAAIVDLLWIIFFTSPPQSPILRVVGSLYNRDPGQPVEPQHTVEKISRSTDAFHKSHIHGGAAGAVANDDHLEGLTPEEREKVERMVDEKMEAMGMYPRGFHPRDSSAASSKPRSEGGKLRAKRRSSHTPTPGNGARGTVTSVSSEHQKSAVLEARDGSVVGSAMQGSARPDSGSAAPEEAARAESPAKWRAEAIFEYKGSEDDPNELAFKKGDKLLVYDKSGKWWEAKTSDGRRGRKYFFF</sequence>
<keyword evidence="4" id="KW-1133">Transmembrane helix</keyword>
<dbReference type="Pfam" id="PF00018">
    <property type="entry name" value="SH3_1"/>
    <property type="match status" value="1"/>
</dbReference>
<evidence type="ECO:0000256" key="4">
    <source>
        <dbReference type="SAM" id="Phobius"/>
    </source>
</evidence>
<feature type="domain" description="SH3" evidence="5">
    <location>
        <begin position="287"/>
        <end position="342"/>
    </location>
</feature>
<organism evidence="6 7">
    <name type="scientific">Psilocybe cyanescens</name>
    <dbReference type="NCBI Taxonomy" id="93625"/>
    <lineage>
        <taxon>Eukaryota</taxon>
        <taxon>Fungi</taxon>
        <taxon>Dikarya</taxon>
        <taxon>Basidiomycota</taxon>
        <taxon>Agaricomycotina</taxon>
        <taxon>Agaricomycetes</taxon>
        <taxon>Agaricomycetidae</taxon>
        <taxon>Agaricales</taxon>
        <taxon>Agaricineae</taxon>
        <taxon>Strophariaceae</taxon>
        <taxon>Psilocybe</taxon>
    </lineage>
</organism>
<dbReference type="OrthoDB" id="5983572at2759"/>
<evidence type="ECO:0000313" key="6">
    <source>
        <dbReference type="EMBL" id="PPQ70370.1"/>
    </source>
</evidence>
<keyword evidence="7" id="KW-1185">Reference proteome</keyword>
<evidence type="ECO:0000256" key="1">
    <source>
        <dbReference type="ARBA" id="ARBA00022443"/>
    </source>
</evidence>
<protein>
    <recommendedName>
        <fullName evidence="5">SH3 domain-containing protein</fullName>
    </recommendedName>
</protein>
<comment type="caution">
    <text evidence="6">The sequence shown here is derived from an EMBL/GenBank/DDBJ whole genome shotgun (WGS) entry which is preliminary data.</text>
</comment>
<keyword evidence="4" id="KW-0812">Transmembrane</keyword>
<reference evidence="6 7" key="1">
    <citation type="journal article" date="2018" name="Evol. Lett.">
        <title>Horizontal gene cluster transfer increased hallucinogenic mushroom diversity.</title>
        <authorList>
            <person name="Reynolds H.T."/>
            <person name="Vijayakumar V."/>
            <person name="Gluck-Thaler E."/>
            <person name="Korotkin H.B."/>
            <person name="Matheny P.B."/>
            <person name="Slot J.C."/>
        </authorList>
    </citation>
    <scope>NUCLEOTIDE SEQUENCE [LARGE SCALE GENOMIC DNA]</scope>
    <source>
        <strain evidence="6 7">2631</strain>
    </source>
</reference>